<dbReference type="OMA" id="WANEIHF"/>
<dbReference type="GO" id="GO:0009723">
    <property type="term" value="P:response to ethylene"/>
    <property type="evidence" value="ECO:0007669"/>
    <property type="project" value="TreeGrafter"/>
</dbReference>
<keyword evidence="4" id="KW-1185">Reference proteome</keyword>
<dbReference type="AlphaFoldDB" id="A0A388JTB4"/>
<keyword evidence="2" id="KW-0812">Transmembrane</keyword>
<dbReference type="Pfam" id="PF05608">
    <property type="entry name" value="RTE1"/>
    <property type="match status" value="1"/>
</dbReference>
<dbReference type="GO" id="GO:0005794">
    <property type="term" value="C:Golgi apparatus"/>
    <property type="evidence" value="ECO:0007669"/>
    <property type="project" value="TreeGrafter"/>
</dbReference>
<accession>A0A388JTB4</accession>
<dbReference type="GO" id="GO:0010104">
    <property type="term" value="P:regulation of ethylene-activated signaling pathway"/>
    <property type="evidence" value="ECO:0007669"/>
    <property type="project" value="TreeGrafter"/>
</dbReference>
<evidence type="ECO:0000256" key="1">
    <source>
        <dbReference type="SAM" id="MobiDB-lite"/>
    </source>
</evidence>
<dbReference type="PANTHER" id="PTHR20921">
    <property type="entry name" value="TRANSMEMBRANE PROTEIN 222"/>
    <property type="match status" value="1"/>
</dbReference>
<dbReference type="Proteomes" id="UP000265515">
    <property type="component" value="Unassembled WGS sequence"/>
</dbReference>
<proteinExistence type="predicted"/>
<comment type="caution">
    <text evidence="3">The sequence shown here is derived from an EMBL/GenBank/DDBJ whole genome shotgun (WGS) entry which is preliminary data.</text>
</comment>
<evidence type="ECO:0000256" key="2">
    <source>
        <dbReference type="SAM" id="Phobius"/>
    </source>
</evidence>
<feature type="region of interest" description="Disordered" evidence="1">
    <location>
        <begin position="1"/>
        <end position="34"/>
    </location>
</feature>
<name>A0A388JTB4_CHABU</name>
<feature type="region of interest" description="Disordered" evidence="1">
    <location>
        <begin position="48"/>
        <end position="75"/>
    </location>
</feature>
<evidence type="ECO:0000313" key="3">
    <source>
        <dbReference type="EMBL" id="GBG61046.1"/>
    </source>
</evidence>
<feature type="transmembrane region" description="Helical" evidence="2">
    <location>
        <begin position="213"/>
        <end position="231"/>
    </location>
</feature>
<protein>
    <submittedName>
        <fullName evidence="3">Uncharacterized protein</fullName>
    </submittedName>
</protein>
<sequence>MGMTTRDAEAGAESARIESGMDDRRPGIGVSAGGEALSPRLLSLSSAVAMPPPPPHRPPSVSVSSVSSSRSSSIDPRNARFPYCIVWTPLPIIAWFIPFIGHLGICESNGVILDFAGPYFVSKDRFAFGRTARYVRLDPDLVSVRTGGLPWNEAIQDGVLEFQDRMYNLFTCNCHSFVATCLNRMAYRGSVRWNIVDLVFLVVFKGRWVNAGAVLKTLLPWFVLMAIGLYFGRWMFLVAWVGFSAALLGWFLCGTYLCRGLIVPSP</sequence>
<organism evidence="3 4">
    <name type="scientific">Chara braunii</name>
    <name type="common">Braun's stonewort</name>
    <dbReference type="NCBI Taxonomy" id="69332"/>
    <lineage>
        <taxon>Eukaryota</taxon>
        <taxon>Viridiplantae</taxon>
        <taxon>Streptophyta</taxon>
        <taxon>Charophyceae</taxon>
        <taxon>Charales</taxon>
        <taxon>Characeae</taxon>
        <taxon>Chara</taxon>
    </lineage>
</organism>
<dbReference type="PANTHER" id="PTHR20921:SF0">
    <property type="entry name" value="TRANSMEMBRANE PROTEIN 222"/>
    <property type="match status" value="1"/>
</dbReference>
<dbReference type="EMBL" id="BFEA01000016">
    <property type="protein sequence ID" value="GBG61046.1"/>
    <property type="molecule type" value="Genomic_DNA"/>
</dbReference>
<gene>
    <name evidence="3" type="ORF">CBR_g18639</name>
</gene>
<feature type="compositionally biased region" description="Low complexity" evidence="1">
    <location>
        <begin position="59"/>
        <end position="73"/>
    </location>
</feature>
<feature type="compositionally biased region" description="Basic and acidic residues" evidence="1">
    <location>
        <begin position="15"/>
        <end position="26"/>
    </location>
</feature>
<dbReference type="InterPro" id="IPR008496">
    <property type="entry name" value="TMEM222/RTE1"/>
</dbReference>
<dbReference type="STRING" id="69332.A0A388JTB4"/>
<dbReference type="GO" id="GO:0005783">
    <property type="term" value="C:endoplasmic reticulum"/>
    <property type="evidence" value="ECO:0007669"/>
    <property type="project" value="TreeGrafter"/>
</dbReference>
<keyword evidence="2" id="KW-0472">Membrane</keyword>
<dbReference type="OrthoDB" id="267284at2759"/>
<dbReference type="Gramene" id="GBG61046">
    <property type="protein sequence ID" value="GBG61046"/>
    <property type="gene ID" value="CBR_g18639"/>
</dbReference>
<evidence type="ECO:0000313" key="4">
    <source>
        <dbReference type="Proteomes" id="UP000265515"/>
    </source>
</evidence>
<reference evidence="3 4" key="1">
    <citation type="journal article" date="2018" name="Cell">
        <title>The Chara Genome: Secondary Complexity and Implications for Plant Terrestrialization.</title>
        <authorList>
            <person name="Nishiyama T."/>
            <person name="Sakayama H."/>
            <person name="Vries J.D."/>
            <person name="Buschmann H."/>
            <person name="Saint-Marcoux D."/>
            <person name="Ullrich K.K."/>
            <person name="Haas F.B."/>
            <person name="Vanderstraeten L."/>
            <person name="Becker D."/>
            <person name="Lang D."/>
            <person name="Vosolsobe S."/>
            <person name="Rombauts S."/>
            <person name="Wilhelmsson P.K.I."/>
            <person name="Janitza P."/>
            <person name="Kern R."/>
            <person name="Heyl A."/>
            <person name="Rumpler F."/>
            <person name="Villalobos L.I.A.C."/>
            <person name="Clay J.M."/>
            <person name="Skokan R."/>
            <person name="Toyoda A."/>
            <person name="Suzuki Y."/>
            <person name="Kagoshima H."/>
            <person name="Schijlen E."/>
            <person name="Tajeshwar N."/>
            <person name="Catarino B."/>
            <person name="Hetherington A.J."/>
            <person name="Saltykova A."/>
            <person name="Bonnot C."/>
            <person name="Breuninger H."/>
            <person name="Symeonidi A."/>
            <person name="Radhakrishnan G.V."/>
            <person name="Van Nieuwerburgh F."/>
            <person name="Deforce D."/>
            <person name="Chang C."/>
            <person name="Karol K.G."/>
            <person name="Hedrich R."/>
            <person name="Ulvskov P."/>
            <person name="Glockner G."/>
            <person name="Delwiche C.F."/>
            <person name="Petrasek J."/>
            <person name="Van de Peer Y."/>
            <person name="Friml J."/>
            <person name="Beilby M."/>
            <person name="Dolan L."/>
            <person name="Kohara Y."/>
            <person name="Sugano S."/>
            <person name="Fujiyama A."/>
            <person name="Delaux P.-M."/>
            <person name="Quint M."/>
            <person name="TheiBen G."/>
            <person name="Hagemann M."/>
            <person name="Harholt J."/>
            <person name="Dunand C."/>
            <person name="Zachgo S."/>
            <person name="Langdale J."/>
            <person name="Maumus F."/>
            <person name="Straeten D.V.D."/>
            <person name="Gould S.B."/>
            <person name="Rensing S.A."/>
        </authorList>
    </citation>
    <scope>NUCLEOTIDE SEQUENCE [LARGE SCALE GENOMIC DNA]</scope>
    <source>
        <strain evidence="3 4">S276</strain>
    </source>
</reference>
<feature type="transmembrane region" description="Helical" evidence="2">
    <location>
        <begin position="237"/>
        <end position="258"/>
    </location>
</feature>
<keyword evidence="2" id="KW-1133">Transmembrane helix</keyword>